<evidence type="ECO:0000313" key="1">
    <source>
        <dbReference type="EMBL" id="MBW0577701.1"/>
    </source>
</evidence>
<dbReference type="AlphaFoldDB" id="A0A9Q3PXX3"/>
<dbReference type="EMBL" id="AVOT02101196">
    <property type="protein sequence ID" value="MBW0577701.1"/>
    <property type="molecule type" value="Genomic_DNA"/>
</dbReference>
<organism evidence="1 2">
    <name type="scientific">Austropuccinia psidii MF-1</name>
    <dbReference type="NCBI Taxonomy" id="1389203"/>
    <lineage>
        <taxon>Eukaryota</taxon>
        <taxon>Fungi</taxon>
        <taxon>Dikarya</taxon>
        <taxon>Basidiomycota</taxon>
        <taxon>Pucciniomycotina</taxon>
        <taxon>Pucciniomycetes</taxon>
        <taxon>Pucciniales</taxon>
        <taxon>Sphaerophragmiaceae</taxon>
        <taxon>Austropuccinia</taxon>
    </lineage>
</organism>
<accession>A0A9Q3PXX3</accession>
<evidence type="ECO:0000313" key="2">
    <source>
        <dbReference type="Proteomes" id="UP000765509"/>
    </source>
</evidence>
<name>A0A9Q3PXX3_9BASI</name>
<reference evidence="1" key="1">
    <citation type="submission" date="2021-03" db="EMBL/GenBank/DDBJ databases">
        <title>Draft genome sequence of rust myrtle Austropuccinia psidii MF-1, a brazilian biotype.</title>
        <authorList>
            <person name="Quecine M.C."/>
            <person name="Pachon D.M.R."/>
            <person name="Bonatelli M.L."/>
            <person name="Correr F.H."/>
            <person name="Franceschini L.M."/>
            <person name="Leite T.F."/>
            <person name="Margarido G.R.A."/>
            <person name="Almeida C.A."/>
            <person name="Ferrarezi J.A."/>
            <person name="Labate C.A."/>
        </authorList>
    </citation>
    <scope>NUCLEOTIDE SEQUENCE</scope>
    <source>
        <strain evidence="1">MF-1</strain>
    </source>
</reference>
<dbReference type="Proteomes" id="UP000765509">
    <property type="component" value="Unassembled WGS sequence"/>
</dbReference>
<keyword evidence="2" id="KW-1185">Reference proteome</keyword>
<protein>
    <submittedName>
        <fullName evidence="1">Uncharacterized protein</fullName>
    </submittedName>
</protein>
<gene>
    <name evidence="1" type="ORF">O181_117416</name>
</gene>
<sequence length="221" mass="25211">MKDGNCERTFELGLIVTRSCHPWDSNVKNKTHQIPRNKTLPFLVCLARKPHGNQLQAQVAPNSRRTCSANPPNTMSHLFNPLNLKSHHMRTFQLVSLNLRWLRHNPWRKLLVSPNFNIFLLLQTFPHPSFNHLQLVLLLPTPSISLMICLLAPPSTPTRVPSQEIPTASSSLAQSSPHSHDEAWQELTDLRPTLMIAHAINQILLENRQFLHLIPFVDVAH</sequence>
<comment type="caution">
    <text evidence="1">The sequence shown here is derived from an EMBL/GenBank/DDBJ whole genome shotgun (WGS) entry which is preliminary data.</text>
</comment>
<proteinExistence type="predicted"/>